<keyword evidence="3" id="KW-1185">Reference proteome</keyword>
<gene>
    <name evidence="2" type="ORF">GOODEAATRI_034168</name>
</gene>
<name>A0ABV0MXE6_9TELE</name>
<evidence type="ECO:0000313" key="2">
    <source>
        <dbReference type="EMBL" id="MEQ2163806.1"/>
    </source>
</evidence>
<comment type="caution">
    <text evidence="2">The sequence shown here is derived from an EMBL/GenBank/DDBJ whole genome shotgun (WGS) entry which is preliminary data.</text>
</comment>
<evidence type="ECO:0000313" key="3">
    <source>
        <dbReference type="Proteomes" id="UP001476798"/>
    </source>
</evidence>
<keyword evidence="1" id="KW-1133">Transmembrane helix</keyword>
<evidence type="ECO:0000256" key="1">
    <source>
        <dbReference type="SAM" id="Phobius"/>
    </source>
</evidence>
<feature type="transmembrane region" description="Helical" evidence="1">
    <location>
        <begin position="15"/>
        <end position="32"/>
    </location>
</feature>
<keyword evidence="1" id="KW-0472">Membrane</keyword>
<dbReference type="Proteomes" id="UP001476798">
    <property type="component" value="Unassembled WGS sequence"/>
</dbReference>
<organism evidence="2 3">
    <name type="scientific">Goodea atripinnis</name>
    <dbReference type="NCBI Taxonomy" id="208336"/>
    <lineage>
        <taxon>Eukaryota</taxon>
        <taxon>Metazoa</taxon>
        <taxon>Chordata</taxon>
        <taxon>Craniata</taxon>
        <taxon>Vertebrata</taxon>
        <taxon>Euteleostomi</taxon>
        <taxon>Actinopterygii</taxon>
        <taxon>Neopterygii</taxon>
        <taxon>Teleostei</taxon>
        <taxon>Neoteleostei</taxon>
        <taxon>Acanthomorphata</taxon>
        <taxon>Ovalentaria</taxon>
        <taxon>Atherinomorphae</taxon>
        <taxon>Cyprinodontiformes</taxon>
        <taxon>Goodeidae</taxon>
        <taxon>Goodea</taxon>
    </lineage>
</organism>
<dbReference type="EMBL" id="JAHRIO010018130">
    <property type="protein sequence ID" value="MEQ2163806.1"/>
    <property type="molecule type" value="Genomic_DNA"/>
</dbReference>
<protein>
    <submittedName>
        <fullName evidence="2">Uncharacterized protein</fullName>
    </submittedName>
</protein>
<accession>A0ABV0MXE6</accession>
<sequence length="120" mass="13628">MKTQPVLSRNSCSSFSGIFHSFFVLISVVHIFSKVMKVRSPYCTQSRAFVLDNNSTNRPGAKHGTVCDTYAPFPLVPNLFVAAVRLRVNEGCQRRFWAARPEVLWISTGDRRKPCHIKQN</sequence>
<keyword evidence="1" id="KW-0812">Transmembrane</keyword>
<proteinExistence type="predicted"/>
<reference evidence="2 3" key="1">
    <citation type="submission" date="2021-06" db="EMBL/GenBank/DDBJ databases">
        <authorList>
            <person name="Palmer J.M."/>
        </authorList>
    </citation>
    <scope>NUCLEOTIDE SEQUENCE [LARGE SCALE GENOMIC DNA]</scope>
    <source>
        <strain evidence="2 3">GA_2019</strain>
        <tissue evidence="2">Muscle</tissue>
    </source>
</reference>